<proteinExistence type="predicted"/>
<dbReference type="InterPro" id="IPR052521">
    <property type="entry name" value="Cell_div_SPOR-domain"/>
</dbReference>
<dbReference type="Proteomes" id="UP001500359">
    <property type="component" value="Unassembled WGS sequence"/>
</dbReference>
<evidence type="ECO:0000313" key="5">
    <source>
        <dbReference type="Proteomes" id="UP001500359"/>
    </source>
</evidence>
<evidence type="ECO:0000313" key="4">
    <source>
        <dbReference type="EMBL" id="GAA0858392.1"/>
    </source>
</evidence>
<feature type="transmembrane region" description="Helical" evidence="2">
    <location>
        <begin position="12"/>
        <end position="29"/>
    </location>
</feature>
<comment type="caution">
    <text evidence="4">The sequence shown here is derived from an EMBL/GenBank/DDBJ whole genome shotgun (WGS) entry which is preliminary data.</text>
</comment>
<dbReference type="PROSITE" id="PS51724">
    <property type="entry name" value="SPOR"/>
    <property type="match status" value="1"/>
</dbReference>
<dbReference type="Gene3D" id="3.30.70.1070">
    <property type="entry name" value="Sporulation related repeat"/>
    <property type="match status" value="1"/>
</dbReference>
<accession>A0ABN1LNS9</accession>
<dbReference type="Pfam" id="PF05036">
    <property type="entry name" value="SPOR"/>
    <property type="match status" value="1"/>
</dbReference>
<dbReference type="InterPro" id="IPR036680">
    <property type="entry name" value="SPOR-like_sf"/>
</dbReference>
<keyword evidence="2" id="KW-0812">Transmembrane</keyword>
<protein>
    <submittedName>
        <fullName evidence="4">SPOR domain-containing protein</fullName>
    </submittedName>
</protein>
<name>A0ABN1LNS9_9ALTE</name>
<dbReference type="EMBL" id="BAAAFD010000008">
    <property type="protein sequence ID" value="GAA0858392.1"/>
    <property type="molecule type" value="Genomic_DNA"/>
</dbReference>
<dbReference type="PANTHER" id="PTHR38687:SF1">
    <property type="entry name" value="CELL DIVISION PROTEIN DEDD"/>
    <property type="match status" value="1"/>
</dbReference>
<dbReference type="InterPro" id="IPR007730">
    <property type="entry name" value="SPOR-like_dom"/>
</dbReference>
<organism evidence="4 5">
    <name type="scientific">Aliiglaciecola litoralis</name>
    <dbReference type="NCBI Taxonomy" id="582857"/>
    <lineage>
        <taxon>Bacteria</taxon>
        <taxon>Pseudomonadati</taxon>
        <taxon>Pseudomonadota</taxon>
        <taxon>Gammaproteobacteria</taxon>
        <taxon>Alteromonadales</taxon>
        <taxon>Alteromonadaceae</taxon>
        <taxon>Aliiglaciecola</taxon>
    </lineage>
</organism>
<evidence type="ECO:0000256" key="2">
    <source>
        <dbReference type="SAM" id="Phobius"/>
    </source>
</evidence>
<gene>
    <name evidence="4" type="ORF">GCM10009114_27850</name>
</gene>
<dbReference type="SUPFAM" id="SSF110997">
    <property type="entry name" value="Sporulation related repeat"/>
    <property type="match status" value="1"/>
</dbReference>
<evidence type="ECO:0000259" key="3">
    <source>
        <dbReference type="PROSITE" id="PS51724"/>
    </source>
</evidence>
<keyword evidence="2" id="KW-0472">Membrane</keyword>
<keyword evidence="2" id="KW-1133">Transmembrane helix</keyword>
<sequence>MCLSSALKNRLVGTIIIVALAVIFLPDILDGKKQTNQEQFVSLPEQPLTAAIIDAPEFPVEQVKQEVDSKPEIVPDVAEDDFDMSESTPAQTNKVTEDQQQTASPIESHSVASEKAQQVDRQVSDPAITESRSSTLDESLLEEAGWVVQLGVFRHQKNVRELLTKLRKAGYRAFSRPVKTSSGELTKVFVGPDLEKESLQKAIPHLREITKLQGRITPFTVK</sequence>
<reference evidence="4 5" key="1">
    <citation type="journal article" date="2019" name="Int. J. Syst. Evol. Microbiol.">
        <title>The Global Catalogue of Microorganisms (GCM) 10K type strain sequencing project: providing services to taxonomists for standard genome sequencing and annotation.</title>
        <authorList>
            <consortium name="The Broad Institute Genomics Platform"/>
            <consortium name="The Broad Institute Genome Sequencing Center for Infectious Disease"/>
            <person name="Wu L."/>
            <person name="Ma J."/>
        </authorList>
    </citation>
    <scope>NUCLEOTIDE SEQUENCE [LARGE SCALE GENOMIC DNA]</scope>
    <source>
        <strain evidence="4 5">JCM 15896</strain>
    </source>
</reference>
<feature type="region of interest" description="Disordered" evidence="1">
    <location>
        <begin position="82"/>
        <end position="132"/>
    </location>
</feature>
<evidence type="ECO:0000256" key="1">
    <source>
        <dbReference type="SAM" id="MobiDB-lite"/>
    </source>
</evidence>
<feature type="compositionally biased region" description="Polar residues" evidence="1">
    <location>
        <begin position="85"/>
        <end position="121"/>
    </location>
</feature>
<keyword evidence="5" id="KW-1185">Reference proteome</keyword>
<feature type="domain" description="SPOR" evidence="3">
    <location>
        <begin position="140"/>
        <end position="222"/>
    </location>
</feature>
<dbReference type="PANTHER" id="PTHR38687">
    <property type="entry name" value="CELL DIVISION PROTEIN DEDD-RELATED"/>
    <property type="match status" value="1"/>
</dbReference>